<evidence type="ECO:0000256" key="4">
    <source>
        <dbReference type="ARBA" id="ARBA00023203"/>
    </source>
</evidence>
<dbReference type="GO" id="GO:0005856">
    <property type="term" value="C:cytoskeleton"/>
    <property type="evidence" value="ECO:0007669"/>
    <property type="project" value="UniProtKB-SubCell"/>
</dbReference>
<reference evidence="8 9" key="1">
    <citation type="journal article" date="2011" name="Genome Res.">
        <title>Phylogeny-wide analysis of social amoeba genomes highlights ancient origins for complex intercellular communication.</title>
        <authorList>
            <person name="Heidel A.J."/>
            <person name="Lawal H.M."/>
            <person name="Felder M."/>
            <person name="Schilde C."/>
            <person name="Helps N.R."/>
            <person name="Tunggal B."/>
            <person name="Rivero F."/>
            <person name="John U."/>
            <person name="Schleicher M."/>
            <person name="Eichinger L."/>
            <person name="Platzer M."/>
            <person name="Noegel A.A."/>
            <person name="Schaap P."/>
            <person name="Gloeckner G."/>
        </authorList>
    </citation>
    <scope>NUCLEOTIDE SEQUENCE [LARGE SCALE GENOMIC DNA]</scope>
    <source>
        <strain evidence="9">ATCC 26659 / Pp 5 / PN500</strain>
    </source>
</reference>
<dbReference type="RefSeq" id="XP_020429977.1">
    <property type="nucleotide sequence ID" value="XM_020580144.1"/>
</dbReference>
<keyword evidence="3" id="KW-0963">Cytoplasm</keyword>
<dbReference type="Proteomes" id="UP000001396">
    <property type="component" value="Unassembled WGS sequence"/>
</dbReference>
<dbReference type="AlphaFoldDB" id="D3BLB5"/>
<dbReference type="PROSITE" id="PS00414">
    <property type="entry name" value="PROFILIN"/>
    <property type="match status" value="1"/>
</dbReference>
<evidence type="ECO:0000256" key="7">
    <source>
        <dbReference type="RuleBase" id="RU003909"/>
    </source>
</evidence>
<sequence>MSWQNYVDEQLIGSNQIEMGAIIGLDGGVWACSPINFLRPGEGQKLANLFRSPQNVFNSGITVDGVTYSGTKADGRSIYGRQGGDCFACAKTGQCIVIGIYKQQGGNPALHVEKLVDYLLENGF</sequence>
<dbReference type="Gene3D" id="3.30.450.30">
    <property type="entry name" value="Dynein light chain 2a, cytoplasmic"/>
    <property type="match status" value="1"/>
</dbReference>
<organism evidence="8 9">
    <name type="scientific">Heterostelium pallidum (strain ATCC 26659 / Pp 5 / PN500)</name>
    <name type="common">Cellular slime mold</name>
    <name type="synonym">Polysphondylium pallidum</name>
    <dbReference type="NCBI Taxonomy" id="670386"/>
    <lineage>
        <taxon>Eukaryota</taxon>
        <taxon>Amoebozoa</taxon>
        <taxon>Evosea</taxon>
        <taxon>Eumycetozoa</taxon>
        <taxon>Dictyostelia</taxon>
        <taxon>Acytosteliales</taxon>
        <taxon>Acytosteliaceae</taxon>
        <taxon>Heterostelium</taxon>
    </lineage>
</organism>
<dbReference type="STRING" id="670386.D3BLB5"/>
<dbReference type="SUPFAM" id="SSF55770">
    <property type="entry name" value="Profilin (actin-binding protein)"/>
    <property type="match status" value="1"/>
</dbReference>
<evidence type="ECO:0000313" key="8">
    <source>
        <dbReference type="EMBL" id="EFA77849.1"/>
    </source>
</evidence>
<dbReference type="GO" id="GO:0005938">
    <property type="term" value="C:cell cortex"/>
    <property type="evidence" value="ECO:0007669"/>
    <property type="project" value="TreeGrafter"/>
</dbReference>
<evidence type="ECO:0000256" key="3">
    <source>
        <dbReference type="ARBA" id="ARBA00022490"/>
    </source>
</evidence>
<dbReference type="PRINTS" id="PR01640">
    <property type="entry name" value="PROFILINPLNT"/>
</dbReference>
<dbReference type="PANTHER" id="PTHR11604">
    <property type="entry name" value="PROFILIN"/>
    <property type="match status" value="1"/>
</dbReference>
<evidence type="ECO:0000256" key="1">
    <source>
        <dbReference type="ARBA" id="ARBA00004245"/>
    </source>
</evidence>
<dbReference type="InterPro" id="IPR036140">
    <property type="entry name" value="PFN_sf"/>
</dbReference>
<evidence type="ECO:0000256" key="2">
    <source>
        <dbReference type="ARBA" id="ARBA00010058"/>
    </source>
</evidence>
<dbReference type="Pfam" id="PF00235">
    <property type="entry name" value="Profilin"/>
    <property type="match status" value="1"/>
</dbReference>
<keyword evidence="4 7" id="KW-0009">Actin-binding</keyword>
<proteinExistence type="inferred from homology"/>
<dbReference type="InterPro" id="IPR005455">
    <property type="entry name" value="PFN_euk"/>
</dbReference>
<comment type="similarity">
    <text evidence="2 7">Belongs to the profilin family.</text>
</comment>
<dbReference type="InParanoid" id="D3BLB5"/>
<dbReference type="SMART" id="SM00392">
    <property type="entry name" value="PROF"/>
    <property type="match status" value="1"/>
</dbReference>
<protein>
    <recommendedName>
        <fullName evidence="7">Profilin</fullName>
    </recommendedName>
</protein>
<keyword evidence="9" id="KW-1185">Reference proteome</keyword>
<dbReference type="GO" id="GO:0003785">
    <property type="term" value="F:actin monomer binding"/>
    <property type="evidence" value="ECO:0007669"/>
    <property type="project" value="TreeGrafter"/>
</dbReference>
<comment type="function">
    <text evidence="6">Binds to actin and affects the structure of the cytoskeleton. At high concentrations, profilin prevents the polymerization of actin, whereas it enhances it at low concentrations. By binding to PIP2, it inhibits the formation of IP3 and DG.</text>
</comment>
<evidence type="ECO:0000313" key="9">
    <source>
        <dbReference type="Proteomes" id="UP000001396"/>
    </source>
</evidence>
<evidence type="ECO:0000256" key="5">
    <source>
        <dbReference type="ARBA" id="ARBA00023212"/>
    </source>
</evidence>
<dbReference type="GeneID" id="31364822"/>
<dbReference type="PANTHER" id="PTHR11604:SF0">
    <property type="entry name" value="PROFILIN"/>
    <property type="match status" value="1"/>
</dbReference>
<dbReference type="InterPro" id="IPR048278">
    <property type="entry name" value="PFN"/>
</dbReference>
<evidence type="ECO:0000256" key="6">
    <source>
        <dbReference type="ARBA" id="ARBA00025549"/>
    </source>
</evidence>
<dbReference type="EMBL" id="ADBJ01000039">
    <property type="protein sequence ID" value="EFA77849.1"/>
    <property type="molecule type" value="Genomic_DNA"/>
</dbReference>
<comment type="caution">
    <text evidence="8">The sequence shown here is derived from an EMBL/GenBank/DDBJ whole genome shotgun (WGS) entry which is preliminary data.</text>
</comment>
<dbReference type="PRINTS" id="PR00392">
    <property type="entry name" value="PROFILIN"/>
</dbReference>
<comment type="subcellular location">
    <subcellularLocation>
        <location evidence="1">Cytoplasm</location>
        <location evidence="1">Cytoskeleton</location>
    </subcellularLocation>
</comment>
<dbReference type="OMA" id="QFKAEEM"/>
<dbReference type="InterPro" id="IPR027310">
    <property type="entry name" value="Profilin_CS"/>
</dbReference>
<dbReference type="CDD" id="cd00148">
    <property type="entry name" value="PROF"/>
    <property type="match status" value="1"/>
</dbReference>
<name>D3BLB5_HETP5</name>
<gene>
    <name evidence="8" type="ORF">PPL_09347</name>
</gene>
<keyword evidence="5" id="KW-0206">Cytoskeleton</keyword>
<accession>D3BLB5</accession>